<dbReference type="EMBL" id="CADCWP010000090">
    <property type="protein sequence ID" value="CAA9567685.1"/>
    <property type="molecule type" value="Genomic_DNA"/>
</dbReference>
<reference evidence="2" key="1">
    <citation type="submission" date="2020-02" db="EMBL/GenBank/DDBJ databases">
        <authorList>
            <person name="Meier V. D."/>
        </authorList>
    </citation>
    <scope>NUCLEOTIDE SEQUENCE</scope>
    <source>
        <strain evidence="2">AVDCRST_MAG86</strain>
    </source>
</reference>
<evidence type="ECO:0000256" key="1">
    <source>
        <dbReference type="SAM" id="Phobius"/>
    </source>
</evidence>
<evidence type="ECO:0000313" key="2">
    <source>
        <dbReference type="EMBL" id="CAA9567685.1"/>
    </source>
</evidence>
<keyword evidence="1" id="KW-1133">Transmembrane helix</keyword>
<sequence length="81" mass="9314">MRERAHYLAYNVWAIGFSLGLFYWYFAGEFGWWLPSSYNERTALFWTLLLSLASLPSAIIAWLEPDPVPQDAPATEAKTAR</sequence>
<proteinExistence type="predicted"/>
<protein>
    <submittedName>
        <fullName evidence="2">Uncharacterized protein</fullName>
    </submittedName>
</protein>
<keyword evidence="1" id="KW-0472">Membrane</keyword>
<gene>
    <name evidence="2" type="ORF">AVDCRST_MAG86-1334</name>
</gene>
<feature type="transmembrane region" description="Helical" evidence="1">
    <location>
        <begin position="7"/>
        <end position="27"/>
    </location>
</feature>
<feature type="transmembrane region" description="Helical" evidence="1">
    <location>
        <begin position="43"/>
        <end position="63"/>
    </location>
</feature>
<accession>A0A6J4V7L9</accession>
<organism evidence="2">
    <name type="scientific">uncultured Truepera sp</name>
    <dbReference type="NCBI Taxonomy" id="543023"/>
    <lineage>
        <taxon>Bacteria</taxon>
        <taxon>Thermotogati</taxon>
        <taxon>Deinococcota</taxon>
        <taxon>Deinococci</taxon>
        <taxon>Trueperales</taxon>
        <taxon>Trueperaceae</taxon>
        <taxon>Truepera</taxon>
        <taxon>environmental samples</taxon>
    </lineage>
</organism>
<keyword evidence="1" id="KW-0812">Transmembrane</keyword>
<name>A0A6J4V7L9_9DEIN</name>
<dbReference type="AlphaFoldDB" id="A0A6J4V7L9"/>